<protein>
    <submittedName>
        <fullName evidence="1">Uncharacterized protein</fullName>
    </submittedName>
</protein>
<dbReference type="Proteomes" id="UP001501521">
    <property type="component" value="Unassembled WGS sequence"/>
</dbReference>
<organism evidence="1 2">
    <name type="scientific">Tessaracoccus lubricantis</name>
    <dbReference type="NCBI Taxonomy" id="545543"/>
    <lineage>
        <taxon>Bacteria</taxon>
        <taxon>Bacillati</taxon>
        <taxon>Actinomycetota</taxon>
        <taxon>Actinomycetes</taxon>
        <taxon>Propionibacteriales</taxon>
        <taxon>Propionibacteriaceae</taxon>
        <taxon>Tessaracoccus</taxon>
    </lineage>
</organism>
<reference evidence="2" key="1">
    <citation type="journal article" date="2019" name="Int. J. Syst. Evol. Microbiol.">
        <title>The Global Catalogue of Microorganisms (GCM) 10K type strain sequencing project: providing services to taxonomists for standard genome sequencing and annotation.</title>
        <authorList>
            <consortium name="The Broad Institute Genomics Platform"/>
            <consortium name="The Broad Institute Genome Sequencing Center for Infectious Disease"/>
            <person name="Wu L."/>
            <person name="Ma J."/>
        </authorList>
    </citation>
    <scope>NUCLEOTIDE SEQUENCE [LARGE SCALE GENOMIC DNA]</scope>
    <source>
        <strain evidence="2">JCM 19125</strain>
    </source>
</reference>
<name>A0ABP9F4W4_9ACTN</name>
<evidence type="ECO:0000313" key="2">
    <source>
        <dbReference type="Proteomes" id="UP001501521"/>
    </source>
</evidence>
<accession>A0ABP9F4W4</accession>
<proteinExistence type="predicted"/>
<evidence type="ECO:0000313" key="1">
    <source>
        <dbReference type="EMBL" id="GAA4893209.1"/>
    </source>
</evidence>
<keyword evidence="2" id="KW-1185">Reference proteome</keyword>
<comment type="caution">
    <text evidence="1">The sequence shown here is derived from an EMBL/GenBank/DDBJ whole genome shotgun (WGS) entry which is preliminary data.</text>
</comment>
<gene>
    <name evidence="1" type="ORF">GCM10025789_07940</name>
</gene>
<sequence length="85" mass="8998">MPGKPQRSPSRTAADPCLLAVTQEVHDMTVLCSYEEAADAPRLGCERVDDLLPATNGFGVGLIDIVNGDRDGWGIGRSAVSSEQL</sequence>
<dbReference type="EMBL" id="BAABLV010000013">
    <property type="protein sequence ID" value="GAA4893209.1"/>
    <property type="molecule type" value="Genomic_DNA"/>
</dbReference>